<organism evidence="1 2">
    <name type="scientific">Gigaspora margarita</name>
    <dbReference type="NCBI Taxonomy" id="4874"/>
    <lineage>
        <taxon>Eukaryota</taxon>
        <taxon>Fungi</taxon>
        <taxon>Fungi incertae sedis</taxon>
        <taxon>Mucoromycota</taxon>
        <taxon>Glomeromycotina</taxon>
        <taxon>Glomeromycetes</taxon>
        <taxon>Diversisporales</taxon>
        <taxon>Gigasporaceae</taxon>
        <taxon>Gigaspora</taxon>
    </lineage>
</organism>
<keyword evidence="2" id="KW-1185">Reference proteome</keyword>
<dbReference type="EMBL" id="CAJVQB010006105">
    <property type="protein sequence ID" value="CAG8677212.1"/>
    <property type="molecule type" value="Genomic_DNA"/>
</dbReference>
<evidence type="ECO:0000313" key="1">
    <source>
        <dbReference type="EMBL" id="CAG8677212.1"/>
    </source>
</evidence>
<name>A0ABN7UUX4_GIGMA</name>
<protein>
    <submittedName>
        <fullName evidence="1">43837_t:CDS:1</fullName>
    </submittedName>
</protein>
<proteinExistence type="predicted"/>
<evidence type="ECO:0000313" key="2">
    <source>
        <dbReference type="Proteomes" id="UP000789901"/>
    </source>
</evidence>
<gene>
    <name evidence="1" type="ORF">GMARGA_LOCUS10758</name>
</gene>
<comment type="caution">
    <text evidence="1">The sequence shown here is derived from an EMBL/GenBank/DDBJ whole genome shotgun (WGS) entry which is preliminary data.</text>
</comment>
<reference evidence="1 2" key="1">
    <citation type="submission" date="2021-06" db="EMBL/GenBank/DDBJ databases">
        <authorList>
            <person name="Kallberg Y."/>
            <person name="Tangrot J."/>
            <person name="Rosling A."/>
        </authorList>
    </citation>
    <scope>NUCLEOTIDE SEQUENCE [LARGE SCALE GENOMIC DNA]</scope>
    <source>
        <strain evidence="1 2">120-4 pot B 10/14</strain>
    </source>
</reference>
<dbReference type="Proteomes" id="UP000789901">
    <property type="component" value="Unassembled WGS sequence"/>
</dbReference>
<sequence>AMEYNSITFKPDIKMDITIIYPLKSLKFKYLGDLGSNIKLRANYFVSGLIRFSKSGKMIIEATDVDYLKTSTINVNLSESSSLPIPNAPSIIDLIDDDLNLANLQTSKDSAKLFEISNVDVENDTSCASESNITESNNEEDLHDEFEEDSLLIIIIMFCRSG</sequence>
<feature type="non-terminal residue" evidence="1">
    <location>
        <position position="1"/>
    </location>
</feature>
<accession>A0ABN7UUX4</accession>